<sequence length="80" mass="9674">MILFYEENTVHSSYSSHVNVGQRHRYFSLFFQVKIKISRSPIELNQKQQCFYFYNCISVCLIKILYFFLSKLTIYTSIQK</sequence>
<proteinExistence type="predicted"/>
<feature type="transmembrane region" description="Helical" evidence="1">
    <location>
        <begin position="51"/>
        <end position="69"/>
    </location>
</feature>
<protein>
    <submittedName>
        <fullName evidence="2">Uncharacterized protein</fullName>
    </submittedName>
</protein>
<organism evidence="2">
    <name type="scientific">Anguilla anguilla</name>
    <name type="common">European freshwater eel</name>
    <name type="synonym">Muraena anguilla</name>
    <dbReference type="NCBI Taxonomy" id="7936"/>
    <lineage>
        <taxon>Eukaryota</taxon>
        <taxon>Metazoa</taxon>
        <taxon>Chordata</taxon>
        <taxon>Craniata</taxon>
        <taxon>Vertebrata</taxon>
        <taxon>Euteleostomi</taxon>
        <taxon>Actinopterygii</taxon>
        <taxon>Neopterygii</taxon>
        <taxon>Teleostei</taxon>
        <taxon>Anguilliformes</taxon>
        <taxon>Anguillidae</taxon>
        <taxon>Anguilla</taxon>
    </lineage>
</organism>
<dbReference type="AlphaFoldDB" id="A0A0E9UW84"/>
<evidence type="ECO:0000313" key="2">
    <source>
        <dbReference type="EMBL" id="JAH70144.1"/>
    </source>
</evidence>
<reference evidence="2" key="1">
    <citation type="submission" date="2014-11" db="EMBL/GenBank/DDBJ databases">
        <authorList>
            <person name="Amaro Gonzalez C."/>
        </authorList>
    </citation>
    <scope>NUCLEOTIDE SEQUENCE</scope>
</reference>
<keyword evidence="1" id="KW-0472">Membrane</keyword>
<keyword evidence="1" id="KW-0812">Transmembrane</keyword>
<reference evidence="2" key="2">
    <citation type="journal article" date="2015" name="Fish Shellfish Immunol.">
        <title>Early steps in the European eel (Anguilla anguilla)-Vibrio vulnificus interaction in the gills: Role of the RtxA13 toxin.</title>
        <authorList>
            <person name="Callol A."/>
            <person name="Pajuelo D."/>
            <person name="Ebbesson L."/>
            <person name="Teles M."/>
            <person name="MacKenzie S."/>
            <person name="Amaro C."/>
        </authorList>
    </citation>
    <scope>NUCLEOTIDE SEQUENCE</scope>
</reference>
<keyword evidence="1" id="KW-1133">Transmembrane helix</keyword>
<accession>A0A0E9UW84</accession>
<evidence type="ECO:0000256" key="1">
    <source>
        <dbReference type="SAM" id="Phobius"/>
    </source>
</evidence>
<name>A0A0E9UW84_ANGAN</name>
<dbReference type="EMBL" id="GBXM01038433">
    <property type="protein sequence ID" value="JAH70144.1"/>
    <property type="molecule type" value="Transcribed_RNA"/>
</dbReference>